<dbReference type="Pfam" id="PF00178">
    <property type="entry name" value="Ets"/>
    <property type="match status" value="1"/>
</dbReference>
<dbReference type="GO" id="GO:0030154">
    <property type="term" value="P:cell differentiation"/>
    <property type="evidence" value="ECO:0007669"/>
    <property type="project" value="TreeGrafter"/>
</dbReference>
<dbReference type="Proteomes" id="UP000663891">
    <property type="component" value="Unassembled WGS sequence"/>
</dbReference>
<reference evidence="5" key="1">
    <citation type="submission" date="2021-02" db="EMBL/GenBank/DDBJ databases">
        <authorList>
            <person name="Nowell W R."/>
        </authorList>
    </citation>
    <scope>NUCLEOTIDE SEQUENCE</scope>
</reference>
<evidence type="ECO:0000313" key="6">
    <source>
        <dbReference type="Proteomes" id="UP000663891"/>
    </source>
</evidence>
<evidence type="ECO:0000256" key="2">
    <source>
        <dbReference type="ARBA" id="ARBA00023125"/>
    </source>
</evidence>
<dbReference type="GO" id="GO:0000981">
    <property type="term" value="F:DNA-binding transcription factor activity, RNA polymerase II-specific"/>
    <property type="evidence" value="ECO:0007669"/>
    <property type="project" value="TreeGrafter"/>
</dbReference>
<dbReference type="SUPFAM" id="SSF46785">
    <property type="entry name" value="Winged helix' DNA-binding domain"/>
    <property type="match status" value="1"/>
</dbReference>
<dbReference type="PROSITE" id="PS50061">
    <property type="entry name" value="ETS_DOMAIN_3"/>
    <property type="match status" value="1"/>
</dbReference>
<feature type="domain" description="ETS" evidence="4">
    <location>
        <begin position="76"/>
        <end position="159"/>
    </location>
</feature>
<dbReference type="AlphaFoldDB" id="A0A814VHD8"/>
<organism evidence="5 6">
    <name type="scientific">Adineta steineri</name>
    <dbReference type="NCBI Taxonomy" id="433720"/>
    <lineage>
        <taxon>Eukaryota</taxon>
        <taxon>Metazoa</taxon>
        <taxon>Spiralia</taxon>
        <taxon>Gnathifera</taxon>
        <taxon>Rotifera</taxon>
        <taxon>Eurotatoria</taxon>
        <taxon>Bdelloidea</taxon>
        <taxon>Adinetida</taxon>
        <taxon>Adinetidae</taxon>
        <taxon>Adineta</taxon>
    </lineage>
</organism>
<accession>A0A814VHD8</accession>
<dbReference type="InterPro" id="IPR036390">
    <property type="entry name" value="WH_DNA-bd_sf"/>
</dbReference>
<protein>
    <recommendedName>
        <fullName evidence="4">ETS domain-containing protein</fullName>
    </recommendedName>
</protein>
<gene>
    <name evidence="5" type="ORF">VCS650_LOCUS24908</name>
</gene>
<evidence type="ECO:0000256" key="3">
    <source>
        <dbReference type="RuleBase" id="RU004019"/>
    </source>
</evidence>
<comment type="caution">
    <text evidence="5">The sequence shown here is derived from an EMBL/GenBank/DDBJ whole genome shotgun (WGS) entry which is preliminary data.</text>
</comment>
<name>A0A814VHD8_9BILA</name>
<evidence type="ECO:0000256" key="1">
    <source>
        <dbReference type="ARBA" id="ARBA00005562"/>
    </source>
</evidence>
<dbReference type="InterPro" id="IPR036388">
    <property type="entry name" value="WH-like_DNA-bd_sf"/>
</dbReference>
<dbReference type="EMBL" id="CAJNON010000312">
    <property type="protein sequence ID" value="CAF1188448.1"/>
    <property type="molecule type" value="Genomic_DNA"/>
</dbReference>
<evidence type="ECO:0000259" key="4">
    <source>
        <dbReference type="PROSITE" id="PS50061"/>
    </source>
</evidence>
<dbReference type="InterPro" id="IPR000418">
    <property type="entry name" value="Ets_dom"/>
</dbReference>
<keyword evidence="2 3" id="KW-0238">DNA-binding</keyword>
<proteinExistence type="inferred from homology"/>
<sequence>MAESMDDEMYMKFLDEIISMQDSVLESANIDCADEVILSESSQPTFDLSGDLSYDIPINPKEWLVMDAKTHRLRPPHLFEFLLRVVRHPVYALYASYSNESEGIFQVHKPKEIADLWEKIKNRQANQPMTYENFARAIRWYYPRGIMLKTNLRHTFKFSQQILNAYIIDENDNRLIFCSKEQQ</sequence>
<dbReference type="GO" id="GO:0005634">
    <property type="term" value="C:nucleus"/>
    <property type="evidence" value="ECO:0007669"/>
    <property type="project" value="UniProtKB-SubCell"/>
</dbReference>
<dbReference type="PANTHER" id="PTHR11849">
    <property type="entry name" value="ETS"/>
    <property type="match status" value="1"/>
</dbReference>
<keyword evidence="3" id="KW-0539">Nucleus</keyword>
<comment type="subcellular location">
    <subcellularLocation>
        <location evidence="3">Nucleus</location>
    </subcellularLocation>
</comment>
<dbReference type="GO" id="GO:0043565">
    <property type="term" value="F:sequence-specific DNA binding"/>
    <property type="evidence" value="ECO:0007669"/>
    <property type="project" value="InterPro"/>
</dbReference>
<dbReference type="InterPro" id="IPR046328">
    <property type="entry name" value="ETS_fam"/>
</dbReference>
<dbReference type="OrthoDB" id="8196042at2759"/>
<dbReference type="SMART" id="SM00413">
    <property type="entry name" value="ETS"/>
    <property type="match status" value="1"/>
</dbReference>
<dbReference type="PRINTS" id="PR00454">
    <property type="entry name" value="ETSDOMAIN"/>
</dbReference>
<evidence type="ECO:0000313" key="5">
    <source>
        <dbReference type="EMBL" id="CAF1188448.1"/>
    </source>
</evidence>
<comment type="similarity">
    <text evidence="1 3">Belongs to the ETS family.</text>
</comment>
<dbReference type="Gene3D" id="1.10.10.10">
    <property type="entry name" value="Winged helix-like DNA-binding domain superfamily/Winged helix DNA-binding domain"/>
    <property type="match status" value="1"/>
</dbReference>